<dbReference type="AlphaFoldDB" id="A0AA40KEA1"/>
<gene>
    <name evidence="2" type="ORF">K0M31_017969</name>
</gene>
<reference evidence="2" key="1">
    <citation type="submission" date="2021-10" db="EMBL/GenBank/DDBJ databases">
        <title>Melipona bicolor Genome sequencing and assembly.</title>
        <authorList>
            <person name="Araujo N.S."/>
            <person name="Arias M.C."/>
        </authorList>
    </citation>
    <scope>NUCLEOTIDE SEQUENCE</scope>
    <source>
        <strain evidence="2">USP_2M_L1-L4_2017</strain>
        <tissue evidence="2">Whole body</tissue>
    </source>
</reference>
<comment type="caution">
    <text evidence="2">The sequence shown here is derived from an EMBL/GenBank/DDBJ whole genome shotgun (WGS) entry which is preliminary data.</text>
</comment>
<accession>A0AA40KEA1</accession>
<dbReference type="EMBL" id="JAHYIQ010000060">
    <property type="protein sequence ID" value="KAK1116892.1"/>
    <property type="molecule type" value="Genomic_DNA"/>
</dbReference>
<evidence type="ECO:0000313" key="3">
    <source>
        <dbReference type="Proteomes" id="UP001177670"/>
    </source>
</evidence>
<evidence type="ECO:0000256" key="1">
    <source>
        <dbReference type="SAM" id="MobiDB-lite"/>
    </source>
</evidence>
<keyword evidence="3" id="KW-1185">Reference proteome</keyword>
<organism evidence="2 3">
    <name type="scientific">Melipona bicolor</name>
    <dbReference type="NCBI Taxonomy" id="60889"/>
    <lineage>
        <taxon>Eukaryota</taxon>
        <taxon>Metazoa</taxon>
        <taxon>Ecdysozoa</taxon>
        <taxon>Arthropoda</taxon>
        <taxon>Hexapoda</taxon>
        <taxon>Insecta</taxon>
        <taxon>Pterygota</taxon>
        <taxon>Neoptera</taxon>
        <taxon>Endopterygota</taxon>
        <taxon>Hymenoptera</taxon>
        <taxon>Apocrita</taxon>
        <taxon>Aculeata</taxon>
        <taxon>Apoidea</taxon>
        <taxon>Anthophila</taxon>
        <taxon>Apidae</taxon>
        <taxon>Melipona</taxon>
    </lineage>
</organism>
<feature type="region of interest" description="Disordered" evidence="1">
    <location>
        <begin position="1"/>
        <end position="28"/>
    </location>
</feature>
<sequence length="52" mass="5802">MENGEIPDEDISASSMYDPSLGPKHASRDWVSVEGKRLHSNNLRSQSVECKN</sequence>
<protein>
    <submittedName>
        <fullName evidence="2">Uncharacterized protein</fullName>
    </submittedName>
</protein>
<feature type="compositionally biased region" description="Acidic residues" evidence="1">
    <location>
        <begin position="1"/>
        <end position="11"/>
    </location>
</feature>
<evidence type="ECO:0000313" key="2">
    <source>
        <dbReference type="EMBL" id="KAK1116892.1"/>
    </source>
</evidence>
<proteinExistence type="predicted"/>
<dbReference type="Proteomes" id="UP001177670">
    <property type="component" value="Unassembled WGS sequence"/>
</dbReference>
<name>A0AA40KEA1_9HYME</name>